<evidence type="ECO:0000313" key="2">
    <source>
        <dbReference type="EMBL" id="CBY43518.1"/>
    </source>
</evidence>
<dbReference type="AlphaFoldDB" id="E4Z740"/>
<name>E4Z740_OIKDI</name>
<proteinExistence type="predicted"/>
<feature type="transmembrane region" description="Helical" evidence="1">
    <location>
        <begin position="33"/>
        <end position="55"/>
    </location>
</feature>
<reference evidence="2" key="1">
    <citation type="journal article" date="2010" name="Science">
        <title>Plasticity of animal genome architecture unmasked by rapid evolution of a pelagic tunicate.</title>
        <authorList>
            <person name="Denoeud F."/>
            <person name="Henriet S."/>
            <person name="Mungpakdee S."/>
            <person name="Aury J.M."/>
            <person name="Da Silva C."/>
            <person name="Brinkmann H."/>
            <person name="Mikhaleva J."/>
            <person name="Olsen L.C."/>
            <person name="Jubin C."/>
            <person name="Canestro C."/>
            <person name="Bouquet J.M."/>
            <person name="Danks G."/>
            <person name="Poulain J."/>
            <person name="Campsteijn C."/>
            <person name="Adamski M."/>
            <person name="Cross I."/>
            <person name="Yadetie F."/>
            <person name="Muffato M."/>
            <person name="Louis A."/>
            <person name="Butcher S."/>
            <person name="Tsagkogeorga G."/>
            <person name="Konrad A."/>
            <person name="Singh S."/>
            <person name="Jensen M.F."/>
            <person name="Cong E.H."/>
            <person name="Eikeseth-Otteraa H."/>
            <person name="Noel B."/>
            <person name="Anthouard V."/>
            <person name="Porcel B.M."/>
            <person name="Kachouri-Lafond R."/>
            <person name="Nishino A."/>
            <person name="Ugolini M."/>
            <person name="Chourrout P."/>
            <person name="Nishida H."/>
            <person name="Aasland R."/>
            <person name="Huzurbazar S."/>
            <person name="Westhof E."/>
            <person name="Delsuc F."/>
            <person name="Lehrach H."/>
            <person name="Reinhardt R."/>
            <person name="Weissenbach J."/>
            <person name="Roy S.W."/>
            <person name="Artiguenave F."/>
            <person name="Postlethwait J.H."/>
            <person name="Manak J.R."/>
            <person name="Thompson E.M."/>
            <person name="Jaillon O."/>
            <person name="Du Pasquier L."/>
            <person name="Boudinot P."/>
            <person name="Liberles D.A."/>
            <person name="Volff J.N."/>
            <person name="Philippe H."/>
            <person name="Lenhard B."/>
            <person name="Roest Crollius H."/>
            <person name="Wincker P."/>
            <person name="Chourrout D."/>
        </authorList>
    </citation>
    <scope>NUCLEOTIDE SEQUENCE [LARGE SCALE GENOMIC DNA]</scope>
</reference>
<gene>
    <name evidence="2" type="ORF">GSOID_T00028126001</name>
</gene>
<keyword evidence="1" id="KW-0472">Membrane</keyword>
<dbReference type="Proteomes" id="UP000011014">
    <property type="component" value="Unassembled WGS sequence"/>
</dbReference>
<keyword evidence="1" id="KW-1133">Transmembrane helix</keyword>
<keyword evidence="1" id="KW-0812">Transmembrane</keyword>
<dbReference type="EMBL" id="FN658333">
    <property type="protein sequence ID" value="CBY43518.1"/>
    <property type="molecule type" value="Genomic_DNA"/>
</dbReference>
<protein>
    <submittedName>
        <fullName evidence="2">Uncharacterized protein</fullName>
    </submittedName>
</protein>
<evidence type="ECO:0000256" key="1">
    <source>
        <dbReference type="SAM" id="Phobius"/>
    </source>
</evidence>
<sequence>MKISPLLVTAVVGKPSEEGIAPRFSASRTIEQCGGSFIATISTAFGFFNMILQFLETN</sequence>
<accession>E4Z740</accession>
<organism evidence="2">
    <name type="scientific">Oikopleura dioica</name>
    <name type="common">Tunicate</name>
    <dbReference type="NCBI Taxonomy" id="34765"/>
    <lineage>
        <taxon>Eukaryota</taxon>
        <taxon>Metazoa</taxon>
        <taxon>Chordata</taxon>
        <taxon>Tunicata</taxon>
        <taxon>Appendicularia</taxon>
        <taxon>Copelata</taxon>
        <taxon>Oikopleuridae</taxon>
        <taxon>Oikopleura</taxon>
    </lineage>
</organism>